<dbReference type="Proteomes" id="UP001498421">
    <property type="component" value="Unassembled WGS sequence"/>
</dbReference>
<evidence type="ECO:0000313" key="2">
    <source>
        <dbReference type="Proteomes" id="UP001498421"/>
    </source>
</evidence>
<name>A0ABR1HMG1_9HYPO</name>
<evidence type="ECO:0000313" key="1">
    <source>
        <dbReference type="EMBL" id="KAK7422159.1"/>
    </source>
</evidence>
<comment type="caution">
    <text evidence="1">The sequence shown here is derived from an EMBL/GenBank/DDBJ whole genome shotgun (WGS) entry which is preliminary data.</text>
</comment>
<keyword evidence="2" id="KW-1185">Reference proteome</keyword>
<feature type="non-terminal residue" evidence="1">
    <location>
        <position position="1"/>
    </location>
</feature>
<gene>
    <name evidence="1" type="ORF">QQZ08_009627</name>
</gene>
<dbReference type="EMBL" id="JAZAVK010000112">
    <property type="protein sequence ID" value="KAK7422159.1"/>
    <property type="molecule type" value="Genomic_DNA"/>
</dbReference>
<sequence>IGQKIMSPNTITAINGNQITFRIPLADSLNSRYMTLEVWAYITPDRTFEMGVPNLRIEVLDTCSGTFLLNTTCNYSAVRFSSWTVDSWAKGLTLVGFNRFFEVQKNAARITIQNNTMDRDRDIE</sequence>
<organism evidence="1 2">
    <name type="scientific">Neonectria magnoliae</name>
    <dbReference type="NCBI Taxonomy" id="2732573"/>
    <lineage>
        <taxon>Eukaryota</taxon>
        <taxon>Fungi</taxon>
        <taxon>Dikarya</taxon>
        <taxon>Ascomycota</taxon>
        <taxon>Pezizomycotina</taxon>
        <taxon>Sordariomycetes</taxon>
        <taxon>Hypocreomycetidae</taxon>
        <taxon>Hypocreales</taxon>
        <taxon>Nectriaceae</taxon>
        <taxon>Neonectria</taxon>
    </lineage>
</organism>
<accession>A0ABR1HMG1</accession>
<reference evidence="1 2" key="1">
    <citation type="journal article" date="2025" name="Microbiol. Resour. Announc.">
        <title>Draft genome sequences for Neonectria magnoliae and Neonectria punicea, canker pathogens of Liriodendron tulipifera and Acer saccharum in West Virginia.</title>
        <authorList>
            <person name="Petronek H.M."/>
            <person name="Kasson M.T."/>
            <person name="Metheny A.M."/>
            <person name="Stauder C.M."/>
            <person name="Lovett B."/>
            <person name="Lynch S.C."/>
            <person name="Garnas J.R."/>
            <person name="Kasson L.R."/>
            <person name="Stajich J.E."/>
        </authorList>
    </citation>
    <scope>NUCLEOTIDE SEQUENCE [LARGE SCALE GENOMIC DNA]</scope>
    <source>
        <strain evidence="1 2">NRRL 64651</strain>
    </source>
</reference>
<proteinExistence type="predicted"/>
<protein>
    <submittedName>
        <fullName evidence="1">Uncharacterized protein</fullName>
    </submittedName>
</protein>